<accession>A0ABZ3IEP8</accession>
<protein>
    <submittedName>
        <fullName evidence="1">Uncharacterized protein</fullName>
    </submittedName>
</protein>
<sequence>MSDEANTKPQFAFPEMIVKPAPLTLNQIWGDIIKPFTAIAPTNSAFIDATINCEDIGNGYTLDYNSNGILWRVNAGGIPHPDDLEKFYEQQEIIQGYSESKSNINLDKINELLDGIGDLLDVRKYMLPLAAQTLMNSDVAMTGLKNIASQGLSKARTGEQVLEKVKSYEQARNKALDLVGNLGPDSKPYVGRLGTGEGSIVGRQSADGKVRWRLDYDPEKGPHINVEDFRNGKGDNAIKVAIPFAGDIKTVEELLKYFNR</sequence>
<dbReference type="RefSeq" id="WP_373665398.1">
    <property type="nucleotide sequence ID" value="NZ_CP155573.1"/>
</dbReference>
<dbReference type="CDD" id="cd20692">
    <property type="entry name" value="CdiA-CT_Ec-like"/>
    <property type="match status" value="1"/>
</dbReference>
<organism evidence="1 2">
    <name type="scientific">Sporomusa silvacetica DSM 10669</name>
    <dbReference type="NCBI Taxonomy" id="1123289"/>
    <lineage>
        <taxon>Bacteria</taxon>
        <taxon>Bacillati</taxon>
        <taxon>Bacillota</taxon>
        <taxon>Negativicutes</taxon>
        <taxon>Selenomonadales</taxon>
        <taxon>Sporomusaceae</taxon>
        <taxon>Sporomusa</taxon>
    </lineage>
</organism>
<evidence type="ECO:0000313" key="1">
    <source>
        <dbReference type="EMBL" id="XFO64176.1"/>
    </source>
</evidence>
<dbReference type="EMBL" id="CP155573">
    <property type="protein sequence ID" value="XFO64176.1"/>
    <property type="molecule type" value="Genomic_DNA"/>
</dbReference>
<dbReference type="Proteomes" id="UP000216752">
    <property type="component" value="Chromosome"/>
</dbReference>
<evidence type="ECO:0000313" key="2">
    <source>
        <dbReference type="Proteomes" id="UP000216752"/>
    </source>
</evidence>
<gene>
    <name evidence="1" type="ORF">SPSIL_002660</name>
</gene>
<reference evidence="1" key="1">
    <citation type="submission" date="2024-05" db="EMBL/GenBank/DDBJ databases">
        <title>Isolation and characterization of Sporomusa carbonis sp. nov., a carboxydotrophic hydrogenogen in the genus of Sporomusa isolated from a charcoal burning pile.</title>
        <authorList>
            <person name="Boeer T."/>
            <person name="Rosenbaum F."/>
            <person name="Eysell L."/>
            <person name="Mueller V."/>
            <person name="Daniel R."/>
            <person name="Poehlein A."/>
        </authorList>
    </citation>
    <scope>NUCLEOTIDE SEQUENCE [LARGE SCALE GENOMIC DNA]</scope>
    <source>
        <strain evidence="1">DSM 10669</strain>
    </source>
</reference>
<name>A0ABZ3IEP8_9FIRM</name>
<keyword evidence="2" id="KW-1185">Reference proteome</keyword>
<proteinExistence type="predicted"/>